<dbReference type="Proteomes" id="UP000245771">
    <property type="component" value="Unassembled WGS sequence"/>
</dbReference>
<reference evidence="4 5" key="1">
    <citation type="journal article" date="2018" name="Mol. Biol. Evol.">
        <title>Broad Genomic Sampling Reveals a Smut Pathogenic Ancestry of the Fungal Clade Ustilaginomycotina.</title>
        <authorList>
            <person name="Kijpornyongpan T."/>
            <person name="Mondo S.J."/>
            <person name="Barry K."/>
            <person name="Sandor L."/>
            <person name="Lee J."/>
            <person name="Lipzen A."/>
            <person name="Pangilinan J."/>
            <person name="LaButti K."/>
            <person name="Hainaut M."/>
            <person name="Henrissat B."/>
            <person name="Grigoriev I.V."/>
            <person name="Spatafora J.W."/>
            <person name="Aime M.C."/>
        </authorList>
    </citation>
    <scope>NUCLEOTIDE SEQUENCE [LARGE SCALE GENOMIC DNA]</scope>
    <source>
        <strain evidence="4 5">MCA 3882</strain>
    </source>
</reference>
<feature type="compositionally biased region" description="Polar residues" evidence="2">
    <location>
        <begin position="142"/>
        <end position="162"/>
    </location>
</feature>
<feature type="compositionally biased region" description="Basic and acidic residues" evidence="2">
    <location>
        <begin position="42"/>
        <end position="52"/>
    </location>
</feature>
<dbReference type="STRING" id="1280837.A0A316VCB5"/>
<dbReference type="OrthoDB" id="197400at2759"/>
<protein>
    <recommendedName>
        <fullName evidence="3">Survival Motor Neuron Gemin2-binding domain-containing protein</fullName>
    </recommendedName>
</protein>
<feature type="compositionally biased region" description="Low complexity" evidence="2">
    <location>
        <begin position="26"/>
        <end position="38"/>
    </location>
</feature>
<dbReference type="Pfam" id="PF20636">
    <property type="entry name" value="SMN_G2-BD"/>
    <property type="match status" value="1"/>
</dbReference>
<keyword evidence="1" id="KW-0175">Coiled coil</keyword>
<dbReference type="InParanoid" id="A0A316VCB5"/>
<dbReference type="CDD" id="cd22852">
    <property type="entry name" value="SMN_C"/>
    <property type="match status" value="1"/>
</dbReference>
<dbReference type="InterPro" id="IPR049481">
    <property type="entry name" value="SMN_G2-BD"/>
</dbReference>
<dbReference type="GeneID" id="37023617"/>
<accession>A0A316VCB5</accession>
<feature type="region of interest" description="Disordered" evidence="2">
    <location>
        <begin position="103"/>
        <end position="167"/>
    </location>
</feature>
<organism evidence="4 5">
    <name type="scientific">Meira miltonrushii</name>
    <dbReference type="NCBI Taxonomy" id="1280837"/>
    <lineage>
        <taxon>Eukaryota</taxon>
        <taxon>Fungi</taxon>
        <taxon>Dikarya</taxon>
        <taxon>Basidiomycota</taxon>
        <taxon>Ustilaginomycotina</taxon>
        <taxon>Exobasidiomycetes</taxon>
        <taxon>Exobasidiales</taxon>
        <taxon>Brachybasidiaceae</taxon>
        <taxon>Meira</taxon>
    </lineage>
</organism>
<feature type="domain" description="Survival Motor Neuron Gemin2-binding" evidence="3">
    <location>
        <begin position="169"/>
        <end position="190"/>
    </location>
</feature>
<evidence type="ECO:0000256" key="2">
    <source>
        <dbReference type="SAM" id="MobiDB-lite"/>
    </source>
</evidence>
<dbReference type="InterPro" id="IPR047313">
    <property type="entry name" value="SMN_C"/>
</dbReference>
<keyword evidence="5" id="KW-1185">Reference proteome</keyword>
<evidence type="ECO:0000256" key="1">
    <source>
        <dbReference type="SAM" id="Coils"/>
    </source>
</evidence>
<feature type="region of interest" description="Disordered" evidence="2">
    <location>
        <begin position="17"/>
        <end position="55"/>
    </location>
</feature>
<feature type="region of interest" description="Disordered" evidence="2">
    <location>
        <begin position="196"/>
        <end position="232"/>
    </location>
</feature>
<feature type="coiled-coil region" evidence="1">
    <location>
        <begin position="237"/>
        <end position="268"/>
    </location>
</feature>
<proteinExistence type="predicted"/>
<dbReference type="EMBL" id="KZ819604">
    <property type="protein sequence ID" value="PWN33893.1"/>
    <property type="molecule type" value="Genomic_DNA"/>
</dbReference>
<dbReference type="AlphaFoldDB" id="A0A316VCB5"/>
<feature type="compositionally biased region" description="Polar residues" evidence="2">
    <location>
        <begin position="106"/>
        <end position="115"/>
    </location>
</feature>
<evidence type="ECO:0000313" key="5">
    <source>
        <dbReference type="Proteomes" id="UP000245771"/>
    </source>
</evidence>
<gene>
    <name evidence="4" type="ORF">FA14DRAFT_191005</name>
</gene>
<dbReference type="RefSeq" id="XP_025354195.1">
    <property type="nucleotide sequence ID" value="XM_025501836.1"/>
</dbReference>
<evidence type="ECO:0000259" key="3">
    <source>
        <dbReference type="Pfam" id="PF20636"/>
    </source>
</evidence>
<dbReference type="CDD" id="cd22851">
    <property type="entry name" value="SMN_N"/>
    <property type="match status" value="1"/>
</dbReference>
<evidence type="ECO:0000313" key="4">
    <source>
        <dbReference type="EMBL" id="PWN33893.1"/>
    </source>
</evidence>
<name>A0A316VCB5_9BASI</name>
<sequence length="384" mass="41914">MARRVVAYDDIALQSAGNVTLPPQPSSSSSTLPKASSPTNGKTRDHWTEEGRPITASAARKYRKVLQLLGSGKIEDAKDMLKRTGTAEKSTEIQEALAWATKKRQGSQGETSAQPNGHIPKTNGAVAVGDGPQLEEDEEDGNTSLVGTSISWQGTNQPSSGKGKSLSHAEIWDDSALIDAWDAAMDEYKQFDEMRKAHQNKKNGKRIREEGDIDANTPASKRSSLWHDSPDVGSETAQQAKQAAEIAKETEKELLIRKKREAKELLAQIMPEEEEEDFEGAVLSGEYDTPPSKDVPGNEAWKEACEIVSNTPNRIAGSTDQIPQTYDQAFSNGATAATSSTAQGRNTTTQTMSQEDVLQNLAMSWYYAGYYQAMAVQMTQQQQQ</sequence>